<dbReference type="GO" id="GO:0005737">
    <property type="term" value="C:cytoplasm"/>
    <property type="evidence" value="ECO:0007669"/>
    <property type="project" value="TreeGrafter"/>
</dbReference>
<dbReference type="InterPro" id="IPR019572">
    <property type="entry name" value="UBA_E1_SCCH"/>
</dbReference>
<dbReference type="SMART" id="SM00985">
    <property type="entry name" value="UBA_e1_C"/>
    <property type="match status" value="1"/>
</dbReference>
<dbReference type="InterPro" id="IPR000011">
    <property type="entry name" value="UBQ/SUMO-activ_enz_E1-like"/>
</dbReference>
<dbReference type="GO" id="GO:0005524">
    <property type="term" value="F:ATP binding"/>
    <property type="evidence" value="ECO:0007669"/>
    <property type="project" value="UniProtKB-KW"/>
</dbReference>
<dbReference type="GO" id="GO:0005634">
    <property type="term" value="C:nucleus"/>
    <property type="evidence" value="ECO:0007669"/>
    <property type="project" value="TreeGrafter"/>
</dbReference>
<dbReference type="Gene3D" id="1.10.10.2660">
    <property type="entry name" value="Ubiquitin-activating enzyme E1, SCCH domain"/>
    <property type="match status" value="2"/>
</dbReference>
<reference evidence="12 13" key="1">
    <citation type="submission" date="2015-08" db="EMBL/GenBank/DDBJ databases">
        <title>The genome of the Asian arowana (Scleropages formosus).</title>
        <authorList>
            <person name="Tan M.H."/>
            <person name="Gan H.M."/>
            <person name="Croft L.J."/>
            <person name="Austin C.M."/>
        </authorList>
    </citation>
    <scope>NUCLEOTIDE SEQUENCE [LARGE SCALE GENOMIC DNA]</scope>
    <source>
        <strain evidence="12">Aro1</strain>
    </source>
</reference>
<dbReference type="InterPro" id="IPR000594">
    <property type="entry name" value="ThiF_NAD_FAD-bd"/>
</dbReference>
<dbReference type="InterPro" id="IPR038252">
    <property type="entry name" value="UBA_E1_C_sf"/>
</dbReference>
<evidence type="ECO:0000256" key="3">
    <source>
        <dbReference type="ARBA" id="ARBA00005673"/>
    </source>
</evidence>
<organism evidence="12 13">
    <name type="scientific">Scleropages formosus</name>
    <name type="common">Asian bonytongue</name>
    <name type="synonym">Osteoglossum formosum</name>
    <dbReference type="NCBI Taxonomy" id="113540"/>
    <lineage>
        <taxon>Eukaryota</taxon>
        <taxon>Metazoa</taxon>
        <taxon>Chordata</taxon>
        <taxon>Craniata</taxon>
        <taxon>Vertebrata</taxon>
        <taxon>Euteleostomi</taxon>
        <taxon>Actinopterygii</taxon>
        <taxon>Neopterygii</taxon>
        <taxon>Teleostei</taxon>
        <taxon>Osteoglossocephala</taxon>
        <taxon>Osteoglossomorpha</taxon>
        <taxon>Osteoglossiformes</taxon>
        <taxon>Osteoglossidae</taxon>
        <taxon>Scleropages</taxon>
    </lineage>
</organism>
<evidence type="ECO:0000256" key="10">
    <source>
        <dbReference type="RuleBase" id="RU000519"/>
    </source>
</evidence>
<dbReference type="InterPro" id="IPR035985">
    <property type="entry name" value="Ubiquitin-activating_enz"/>
</dbReference>
<feature type="active site" description="Glycyl thioester intermediate" evidence="9">
    <location>
        <position position="579"/>
    </location>
</feature>
<dbReference type="NCBIfam" id="TIGR01408">
    <property type="entry name" value="Ube1"/>
    <property type="match status" value="1"/>
</dbReference>
<dbReference type="CDD" id="cd01491">
    <property type="entry name" value="Ube1_repeat1"/>
    <property type="match status" value="1"/>
</dbReference>
<evidence type="ECO:0000256" key="7">
    <source>
        <dbReference type="ARBA" id="ARBA00022786"/>
    </source>
</evidence>
<dbReference type="GO" id="GO:0006974">
    <property type="term" value="P:DNA damage response"/>
    <property type="evidence" value="ECO:0007669"/>
    <property type="project" value="TreeGrafter"/>
</dbReference>
<dbReference type="InterPro" id="IPR033127">
    <property type="entry name" value="UBQ-activ_enz_E1_Cys_AS"/>
</dbReference>
<dbReference type="Pfam" id="PF00899">
    <property type="entry name" value="ThiF"/>
    <property type="match status" value="1"/>
</dbReference>
<dbReference type="InterPro" id="IPR045886">
    <property type="entry name" value="ThiF/MoeB/HesA"/>
</dbReference>
<proteinExistence type="inferred from homology"/>
<dbReference type="EC" id="6.2.1.45" evidence="4"/>
<dbReference type="UniPathway" id="UPA00143"/>
<keyword evidence="7 10" id="KW-0833">Ubl conjugation pathway</keyword>
<dbReference type="Proteomes" id="UP000034805">
    <property type="component" value="Unassembled WGS sequence"/>
</dbReference>
<dbReference type="InterPro" id="IPR032418">
    <property type="entry name" value="E1_FCCH"/>
</dbReference>
<dbReference type="InterPro" id="IPR018075">
    <property type="entry name" value="UBQ-activ_enz_E1"/>
</dbReference>
<evidence type="ECO:0000256" key="8">
    <source>
        <dbReference type="ARBA" id="ARBA00022840"/>
    </source>
</evidence>
<dbReference type="Pfam" id="PF09358">
    <property type="entry name" value="E1_UFD"/>
    <property type="match status" value="1"/>
</dbReference>
<keyword evidence="6 10" id="KW-0547">Nucleotide-binding</keyword>
<dbReference type="GO" id="GO:0004839">
    <property type="term" value="F:ubiquitin activating enzyme activity"/>
    <property type="evidence" value="ECO:0007669"/>
    <property type="project" value="TreeGrafter"/>
</dbReference>
<evidence type="ECO:0000256" key="4">
    <source>
        <dbReference type="ARBA" id="ARBA00012990"/>
    </source>
</evidence>
<dbReference type="AlphaFoldDB" id="A0A0P7V8T2"/>
<dbReference type="PANTHER" id="PTHR10953">
    <property type="entry name" value="UBIQUITIN-ACTIVATING ENZYME E1"/>
    <property type="match status" value="1"/>
</dbReference>
<comment type="pathway">
    <text evidence="2">Protein modification; protein ubiquitination.</text>
</comment>
<evidence type="ECO:0000313" key="12">
    <source>
        <dbReference type="EMBL" id="KPP71447.1"/>
    </source>
</evidence>
<sequence>MSQVSDIDESLYSRQLYVLGHEAMHHMKKADVLIAGMRGLGVEIAKNVILAGVKSVTVQDEGIASWEDLSSQFYLEESSIGQNRAQCSLSKLLKLNPYVTVSAHTGPLHENLLAQFQVVVLTNSSLDEQRKIGKYCHSSGIQFITADTKGLCGQIFCDFGEQFEVADWNGVPPVFATIDHISRGNPGIVTCTDKHEFQDGDFVAFSEVLGMTELNSCGQVEIKVLEPYTFSICDTSLFSEYEKGGVATEVKMPKMFHFQALHDAISNPQMVMTGYGKTNKHHTLHLAFQALHCFVKRAGRLPKPRDQADAKMLLAMMRELKSEAQLELDEDIVRKFAFTAQGNLGPVNSFIGGLAAQEVLKASSRKFTPVQQWLYFDALECLPEEEEEKEEVRLLTEHNFAPTGSRYDGQIAVFGKAFQEKLGKQKYFLVGTGAIGCELLKNFALIGLGAAEDGHITVTDMDSIEKSNLNRQFLFTSEDIGAILKMNPSMHITAHQNRVDPESEEVYGNKFFSSLDGVAAALDNLEARVYLDGRCVQHQKPLLEGGTLGTRGHTTVVVPFLTDSYGVPGSSLQKAIPLCTLKNFPYLIEHTLQWARDEFEGLFKQVPENVNQYLTDHEFLQRTLERGEAEALEVLAQLHGSVGSQRPAVWEDCVTWARLRWEILYNNDIRQLLHCFPPHQATHMDYIIAAANLYAQIYKIKGTRDRNTIREVLEKVHVPSFTPKSGVKIHVTDQDMEKDKENVDTAHLLKLKNELASTPGNSTTLRMHPIEFEKDDDTNFHMDFIVAASNLRAENYGIPPADRLKSKLIAGRIIPAIATTTAAVAGLMCLELYKLVQGHRRIELYRPAFLNLAVQTCVFYQPLAPQLFTVAGKKYSLWNQFPVQGRCNGQEEMTLKELIEQIKKEHNLEVTHLFYGKALLYSSGSEHQERLNQRVSDVVQTVTKVQIPQHQRVLEFYPSFAEDEDCEKVPPISYVRHSGSNKEVRPSGPYCYALYSGHPKLDKPRKSHISQSTFKTLALHHQPAAGFEQCRQFSYRSQELSEWTLLKPLAQPRPLLGSKYSSCGPTLCGHGEVSLPSTEGHIFDSSGFLLVHKAAPPFLQLF</sequence>
<keyword evidence="8 10" id="KW-0067">ATP-binding</keyword>
<name>A0A0P7V8T2_SCLFO</name>
<comment type="catalytic activity">
    <reaction evidence="1">
        <text>ATP + ubiquitin + [E1 ubiquitin-activating enzyme]-L-cysteine = AMP + diphosphate + S-ubiquitinyl-[E1 ubiquitin-activating enzyme]-L-cysteine.</text>
        <dbReference type="EC" id="6.2.1.45"/>
    </reaction>
</comment>
<evidence type="ECO:0000256" key="1">
    <source>
        <dbReference type="ARBA" id="ARBA00000488"/>
    </source>
</evidence>
<dbReference type="InterPro" id="IPR018965">
    <property type="entry name" value="Ub-activating_enz_E1_C"/>
</dbReference>
<evidence type="ECO:0000313" key="13">
    <source>
        <dbReference type="Proteomes" id="UP000034805"/>
    </source>
</evidence>
<dbReference type="EMBL" id="JARO02002980">
    <property type="protein sequence ID" value="KPP71447.1"/>
    <property type="molecule type" value="Genomic_DNA"/>
</dbReference>
<accession>A0A0P7V8T2</accession>
<dbReference type="InterPro" id="IPR042302">
    <property type="entry name" value="E1_FCCH_sf"/>
</dbReference>
<dbReference type="GO" id="GO:0006511">
    <property type="term" value="P:ubiquitin-dependent protein catabolic process"/>
    <property type="evidence" value="ECO:0007669"/>
    <property type="project" value="TreeGrafter"/>
</dbReference>
<dbReference type="PROSITE" id="PS00865">
    <property type="entry name" value="UBIQUITIN_ACTIVAT_2"/>
    <property type="match status" value="1"/>
</dbReference>
<dbReference type="STRING" id="113540.ENSSFOP00015029828"/>
<dbReference type="SUPFAM" id="SSF69572">
    <property type="entry name" value="Activating enzymes of the ubiquitin-like proteins"/>
    <property type="match status" value="2"/>
</dbReference>
<dbReference type="Pfam" id="PF10585">
    <property type="entry name" value="UBA_E1_SCCH"/>
    <property type="match status" value="1"/>
</dbReference>
<dbReference type="InterPro" id="IPR042063">
    <property type="entry name" value="Ubi_acti_E1_SCCH"/>
</dbReference>
<comment type="caution">
    <text evidence="12">The sequence shown here is derived from an EMBL/GenBank/DDBJ whole genome shotgun (WGS) entry which is preliminary data.</text>
</comment>
<dbReference type="PANTHER" id="PTHR10953:SF198">
    <property type="entry name" value="E1 UBIQUITIN-ACTIVATING ENZYME"/>
    <property type="match status" value="1"/>
</dbReference>
<dbReference type="Gene3D" id="3.10.290.60">
    <property type="entry name" value="Ubiquitin-activating enzyme E1, UFD domain"/>
    <property type="match status" value="1"/>
</dbReference>
<evidence type="ECO:0000256" key="5">
    <source>
        <dbReference type="ARBA" id="ARBA00022598"/>
    </source>
</evidence>
<dbReference type="FunFam" id="2.40.30.180:FF:000001">
    <property type="entry name" value="ubiquitin-like modifier-activating enzyme 1"/>
    <property type="match status" value="1"/>
</dbReference>
<evidence type="ECO:0000256" key="6">
    <source>
        <dbReference type="ARBA" id="ARBA00022741"/>
    </source>
</evidence>
<dbReference type="Gene3D" id="2.40.30.180">
    <property type="entry name" value="Ubiquitin-activating enzyme E1, FCCH domain"/>
    <property type="match status" value="1"/>
</dbReference>
<dbReference type="Gene3D" id="3.40.50.720">
    <property type="entry name" value="NAD(P)-binding Rossmann-like Domain"/>
    <property type="match status" value="2"/>
</dbReference>
<dbReference type="FunFam" id="3.10.290.60:FF:000005">
    <property type="entry name" value="Ubiquitin-like modifier-activating enzyme 7"/>
    <property type="match status" value="1"/>
</dbReference>
<feature type="domain" description="Ubiquitin-activating enzyme E1 C-terminal" evidence="11">
    <location>
        <begin position="845"/>
        <end position="972"/>
    </location>
</feature>
<comment type="similarity">
    <text evidence="3 10">Belongs to the ubiquitin-activating E1 family.</text>
</comment>
<dbReference type="InterPro" id="IPR032420">
    <property type="entry name" value="E1_4HB"/>
</dbReference>
<protein>
    <recommendedName>
        <fullName evidence="4">E1 ubiquitin-activating enzyme</fullName>
        <ecNumber evidence="4">6.2.1.45</ecNumber>
    </recommendedName>
</protein>
<gene>
    <name evidence="12" type="ORF">Z043_109649</name>
</gene>
<dbReference type="Pfam" id="PF16191">
    <property type="entry name" value="E1_4HB"/>
    <property type="match status" value="1"/>
</dbReference>
<evidence type="ECO:0000256" key="2">
    <source>
        <dbReference type="ARBA" id="ARBA00004906"/>
    </source>
</evidence>
<evidence type="ECO:0000259" key="11">
    <source>
        <dbReference type="SMART" id="SM00985"/>
    </source>
</evidence>
<evidence type="ECO:0000256" key="9">
    <source>
        <dbReference type="PROSITE-ProRule" id="PRU10132"/>
    </source>
</evidence>
<dbReference type="PRINTS" id="PR01849">
    <property type="entry name" value="UBIQUITINACT"/>
</dbReference>
<keyword evidence="5 10" id="KW-0436">Ligase</keyword>
<dbReference type="Pfam" id="PF16190">
    <property type="entry name" value="E1_FCCH"/>
    <property type="match status" value="1"/>
</dbReference>